<organism evidence="1 2">
    <name type="scientific">Araneus ventricosus</name>
    <name type="common">Orbweaver spider</name>
    <name type="synonym">Epeira ventricosa</name>
    <dbReference type="NCBI Taxonomy" id="182803"/>
    <lineage>
        <taxon>Eukaryota</taxon>
        <taxon>Metazoa</taxon>
        <taxon>Ecdysozoa</taxon>
        <taxon>Arthropoda</taxon>
        <taxon>Chelicerata</taxon>
        <taxon>Arachnida</taxon>
        <taxon>Araneae</taxon>
        <taxon>Araneomorphae</taxon>
        <taxon>Entelegynae</taxon>
        <taxon>Araneoidea</taxon>
        <taxon>Araneidae</taxon>
        <taxon>Araneus</taxon>
    </lineage>
</organism>
<protein>
    <submittedName>
        <fullName evidence="1">Uncharacterized protein</fullName>
    </submittedName>
</protein>
<dbReference type="EMBL" id="BGPR01001743">
    <property type="protein sequence ID" value="GBM60875.1"/>
    <property type="molecule type" value="Genomic_DNA"/>
</dbReference>
<reference evidence="1 2" key="1">
    <citation type="journal article" date="2019" name="Sci. Rep.">
        <title>Orb-weaving spider Araneus ventricosus genome elucidates the spidroin gene catalogue.</title>
        <authorList>
            <person name="Kono N."/>
            <person name="Nakamura H."/>
            <person name="Ohtoshi R."/>
            <person name="Moran D.A.P."/>
            <person name="Shinohara A."/>
            <person name="Yoshida Y."/>
            <person name="Fujiwara M."/>
            <person name="Mori M."/>
            <person name="Tomita M."/>
            <person name="Arakawa K."/>
        </authorList>
    </citation>
    <scope>NUCLEOTIDE SEQUENCE [LARGE SCALE GENOMIC DNA]</scope>
</reference>
<sequence length="134" mass="15330">MKVDMKPSDFKYGRKVETDDEKEENAILMAESEVEEFGSFQQEMKAAEIVEVIDLESTVDEFSTNMFVLFNNEGGDRFKTHYSYVCVVQGVDGCEFDMTGLKKTNMAKSKFVSVMNDQFVSSESQESYTPRSYL</sequence>
<proteinExistence type="predicted"/>
<comment type="caution">
    <text evidence="1">The sequence shown here is derived from an EMBL/GenBank/DDBJ whole genome shotgun (WGS) entry which is preliminary data.</text>
</comment>
<name>A0A4Y2H7A4_ARAVE</name>
<dbReference type="Proteomes" id="UP000499080">
    <property type="component" value="Unassembled WGS sequence"/>
</dbReference>
<evidence type="ECO:0000313" key="2">
    <source>
        <dbReference type="Proteomes" id="UP000499080"/>
    </source>
</evidence>
<keyword evidence="2" id="KW-1185">Reference proteome</keyword>
<gene>
    <name evidence="1" type="ORF">AVEN_49636_1</name>
</gene>
<evidence type="ECO:0000313" key="1">
    <source>
        <dbReference type="EMBL" id="GBM60875.1"/>
    </source>
</evidence>
<accession>A0A4Y2H7A4</accession>
<dbReference type="AlphaFoldDB" id="A0A4Y2H7A4"/>